<dbReference type="InterPro" id="IPR008638">
    <property type="entry name" value="FhaB/CdiA-like_TPS"/>
</dbReference>
<dbReference type="GO" id="GO:0005576">
    <property type="term" value="C:extracellular region"/>
    <property type="evidence" value="ECO:0007669"/>
    <property type="project" value="UniProtKB-SubCell"/>
</dbReference>
<evidence type="ECO:0000313" key="5">
    <source>
        <dbReference type="EMBL" id="SHF77058.1"/>
    </source>
</evidence>
<dbReference type="InterPro" id="IPR012334">
    <property type="entry name" value="Pectin_lyas_fold"/>
</dbReference>
<evidence type="ECO:0000256" key="3">
    <source>
        <dbReference type="ARBA" id="ARBA00022729"/>
    </source>
</evidence>
<evidence type="ECO:0000313" key="6">
    <source>
        <dbReference type="Proteomes" id="UP000184170"/>
    </source>
</evidence>
<gene>
    <name evidence="5" type="ORF">SAMN04487965_2660</name>
</gene>
<keyword evidence="6" id="KW-1185">Reference proteome</keyword>
<dbReference type="RefSeq" id="WP_084536013.1">
    <property type="nucleotide sequence ID" value="NZ_FQVA01000003.1"/>
</dbReference>
<dbReference type="NCBIfam" id="TIGR01901">
    <property type="entry name" value="adhes_NPXG"/>
    <property type="match status" value="1"/>
</dbReference>
<keyword evidence="3" id="KW-0732">Signal</keyword>
<dbReference type="SMART" id="SM00912">
    <property type="entry name" value="Haemagg_act"/>
    <property type="match status" value="1"/>
</dbReference>
<dbReference type="STRING" id="494016.SAMN04487965_2660"/>
<sequence length="1157" mass="115949">MQAKKMTHGLKKLTSAIKFSHLAYAGLIAGQVISHNAQAAPEGGVVVGGDGSITAQDLTTIIDQKTDLLAIDWDSFNLTEEELVKFLQPNSSSIVLNRILDQNPSTIRGAIESNGHVILANPRGVLFTETATVNVGAITAAGLDMDSSGFMNGDFSFRGQDGSTGVVVNRGLINAASAVLVGKQVTNASSGLISADMVSLAAADEAVLTFDTDGMIGVKVTKEVMENQLGIDSAVLNEGAIEGAQVLMDAKVSGGLFTSAVNNKGTVLARGIDTSGGTIRLTGSGSAVVNSGTLDASGSNGGQVTLDGDSATHSGQIVARGSSGQGGQVKVLGDTVTVSGDIDARGRAAGGEVLVGGDYQGKNERVRNAETTVVTAEAEIDASGIGDGNGGRVIVWADDSTHFAGSIRAESGVLGGDGGFVETSGKVNLHLGEATMSVSTLSLAGGDTGTWLLDPGWLEIMADADCTENCVSVVALAAALNNNNVTITVSASETDPVNYSSTVDDASGNAAVNENNPDYSNGILVSSDLSWDSGNTLTLTSHNQVQIAANVTIDAVSGANAGHLAVNADGDFTNLGSVLVSDFSLDLGGSFVNSGIVSVENLNLNVGNTGADTFNTLGDITVSTSGTVVGGSGTDTVDTVDGITWTLGTVDGSASAAGIDFSNIEQVDTANAIVDGSSNGVTEAFDLTDGTLNVLGIDFTAAAEAKAGAETDDSVTSNATSWKLVGNKSVTAGAVTFSGIDSVTTNSATLNGTANADEFSVDGSGTITSYDIQFSGFSVVNAGANGVGKDTVDTIPDGLTWILGTVDGSASAAGIDFTGIEQVDTANAIVDGSSNGVTETFDLTDGTLNVLGIDFTAAAEAKAGAETDDSVTSNATSWTLVGNKSVTAGAVTFSGIDSVTTNSATLNGTANADEFSVDGSGNITSYEIQFSGLSVVNAGANGVGKDTVDTITDGLTWTLGTVDGSASAAGIDFTGIEQVDTANAIVDGINNDIAESFDLTDGILNVLGIDFTAASEAKAGAETDDSVTSNAASWTLEGNRSATAGAVTFSGIDSVTTNSATLNGTDNADEFSVDGSGNVTSYDIQFAGLSAINAGADSGGLDTVDASGADIQLNGADGEARVRNIDFTGIEEATNGNLVTSNNGDRFVVTGADSIKA</sequence>
<dbReference type="OrthoDB" id="218680at2"/>
<dbReference type="InterPro" id="IPR011050">
    <property type="entry name" value="Pectin_lyase_fold/virulence"/>
</dbReference>
<evidence type="ECO:0000259" key="4">
    <source>
        <dbReference type="SMART" id="SM00912"/>
    </source>
</evidence>
<evidence type="ECO:0000256" key="1">
    <source>
        <dbReference type="ARBA" id="ARBA00004613"/>
    </source>
</evidence>
<dbReference type="EMBL" id="FQVA01000003">
    <property type="protein sequence ID" value="SHF77058.1"/>
    <property type="molecule type" value="Genomic_DNA"/>
</dbReference>
<comment type="subcellular location">
    <subcellularLocation>
        <location evidence="1">Secreted</location>
    </subcellularLocation>
</comment>
<evidence type="ECO:0000256" key="2">
    <source>
        <dbReference type="ARBA" id="ARBA00022525"/>
    </source>
</evidence>
<reference evidence="6" key="1">
    <citation type="submission" date="2016-11" db="EMBL/GenBank/DDBJ databases">
        <authorList>
            <person name="Varghese N."/>
            <person name="Submissions S."/>
        </authorList>
    </citation>
    <scope>NUCLEOTIDE SEQUENCE [LARGE SCALE GENOMIC DNA]</scope>
    <source>
        <strain evidence="6">CGMCC 1.7063</strain>
    </source>
</reference>
<dbReference type="Proteomes" id="UP000184170">
    <property type="component" value="Unassembled WGS sequence"/>
</dbReference>
<keyword evidence="2" id="KW-0964">Secreted</keyword>
<dbReference type="AlphaFoldDB" id="A0A1M5ECU7"/>
<dbReference type="SUPFAM" id="SSF51126">
    <property type="entry name" value="Pectin lyase-like"/>
    <property type="match status" value="1"/>
</dbReference>
<organism evidence="5 6">
    <name type="scientific">Microbulbifer donghaiensis</name>
    <dbReference type="NCBI Taxonomy" id="494016"/>
    <lineage>
        <taxon>Bacteria</taxon>
        <taxon>Pseudomonadati</taxon>
        <taxon>Pseudomonadota</taxon>
        <taxon>Gammaproteobacteria</taxon>
        <taxon>Cellvibrionales</taxon>
        <taxon>Microbulbiferaceae</taxon>
        <taxon>Microbulbifer</taxon>
    </lineage>
</organism>
<dbReference type="Pfam" id="PF05860">
    <property type="entry name" value="TPS"/>
    <property type="match status" value="1"/>
</dbReference>
<feature type="non-terminal residue" evidence="5">
    <location>
        <position position="1157"/>
    </location>
</feature>
<dbReference type="PANTHER" id="PTHR12338:SF8">
    <property type="entry name" value="HEME_HEMOPEXIN-BINDING PROTEIN"/>
    <property type="match status" value="1"/>
</dbReference>
<dbReference type="PANTHER" id="PTHR12338">
    <property type="entry name" value="AUTOTRANSPORTER"/>
    <property type="match status" value="1"/>
</dbReference>
<proteinExistence type="predicted"/>
<name>A0A1M5ECU7_9GAMM</name>
<accession>A0A1M5ECU7</accession>
<protein>
    <submittedName>
        <fullName evidence="5">Filamentous hemagglutinin family N-terminal domain-containing protein</fullName>
    </submittedName>
</protein>
<feature type="domain" description="Filamentous haemagglutinin FhaB/tRNA nuclease CdiA-like TPS" evidence="4">
    <location>
        <begin position="37"/>
        <end position="149"/>
    </location>
</feature>
<dbReference type="Gene3D" id="2.160.20.10">
    <property type="entry name" value="Single-stranded right-handed beta-helix, Pectin lyase-like"/>
    <property type="match status" value="2"/>
</dbReference>
<dbReference type="InterPro" id="IPR050909">
    <property type="entry name" value="Bact_Autotransporter_VF"/>
</dbReference>